<accession>A0A2T8ILJ1</accession>
<evidence type="ECO:0000313" key="2">
    <source>
        <dbReference type="EMBL" id="PVH38547.1"/>
    </source>
</evidence>
<dbReference type="Proteomes" id="UP000243499">
    <property type="component" value="Chromosome 5"/>
</dbReference>
<feature type="domain" description="Reverse transcriptase zinc-binding" evidence="1">
    <location>
        <begin position="2"/>
        <end position="39"/>
    </location>
</feature>
<proteinExistence type="predicted"/>
<evidence type="ECO:0000259" key="1">
    <source>
        <dbReference type="Pfam" id="PF13966"/>
    </source>
</evidence>
<dbReference type="InterPro" id="IPR026960">
    <property type="entry name" value="RVT-Znf"/>
</dbReference>
<sequence length="107" mass="12732">MLRRRHIFLDSYFCPVCIEFVEETISHLFFDCPFSQACWTFLGISWDFDIPFLDMIIQARQAFASISFREVVMIAYWIYFFDDLKWVTLRAGPLLGEKLNCFMSSLC</sequence>
<protein>
    <recommendedName>
        <fullName evidence="1">Reverse transcriptase zinc-binding domain-containing protein</fullName>
    </recommendedName>
</protein>
<dbReference type="EMBL" id="CM008050">
    <property type="protein sequence ID" value="PVH38547.1"/>
    <property type="molecule type" value="Genomic_DNA"/>
</dbReference>
<gene>
    <name evidence="2" type="ORF">PAHAL_5G286300</name>
</gene>
<dbReference type="AlphaFoldDB" id="A0A2T8ILJ1"/>
<organism evidence="2">
    <name type="scientific">Panicum hallii</name>
    <dbReference type="NCBI Taxonomy" id="206008"/>
    <lineage>
        <taxon>Eukaryota</taxon>
        <taxon>Viridiplantae</taxon>
        <taxon>Streptophyta</taxon>
        <taxon>Embryophyta</taxon>
        <taxon>Tracheophyta</taxon>
        <taxon>Spermatophyta</taxon>
        <taxon>Magnoliopsida</taxon>
        <taxon>Liliopsida</taxon>
        <taxon>Poales</taxon>
        <taxon>Poaceae</taxon>
        <taxon>PACMAD clade</taxon>
        <taxon>Panicoideae</taxon>
        <taxon>Panicodae</taxon>
        <taxon>Paniceae</taxon>
        <taxon>Panicinae</taxon>
        <taxon>Panicum</taxon>
        <taxon>Panicum sect. Panicum</taxon>
    </lineage>
</organism>
<name>A0A2T8ILJ1_9POAL</name>
<dbReference type="Gramene" id="PVH38547">
    <property type="protein sequence ID" value="PVH38547"/>
    <property type="gene ID" value="PAHAL_5G286300"/>
</dbReference>
<dbReference type="Pfam" id="PF13966">
    <property type="entry name" value="zf-RVT"/>
    <property type="match status" value="1"/>
</dbReference>
<reference evidence="2" key="1">
    <citation type="submission" date="2018-04" db="EMBL/GenBank/DDBJ databases">
        <title>WGS assembly of Panicum hallii.</title>
        <authorList>
            <person name="Lovell J."/>
            <person name="Jenkins J."/>
            <person name="Lowry D."/>
            <person name="Mamidi S."/>
            <person name="Sreedasyam A."/>
            <person name="Weng X."/>
            <person name="Barry K."/>
            <person name="Bonette J."/>
            <person name="Campitelli B."/>
            <person name="Daum C."/>
            <person name="Gordon S."/>
            <person name="Gould B."/>
            <person name="Lipzen A."/>
            <person name="Macqueen A."/>
            <person name="Palacio-Mejia J."/>
            <person name="Plott C."/>
            <person name="Shakirov E."/>
            <person name="Shu S."/>
            <person name="Yoshinaga Y."/>
            <person name="Zane M."/>
            <person name="Rokhsar D."/>
            <person name="Grimwood J."/>
            <person name="Schmutz J."/>
            <person name="Juenger T."/>
        </authorList>
    </citation>
    <scope>NUCLEOTIDE SEQUENCE [LARGE SCALE GENOMIC DNA]</scope>
    <source>
        <strain evidence="2">FIL2</strain>
    </source>
</reference>